<accession>A0A382BXR8</accession>
<dbReference type="InterPro" id="IPR036291">
    <property type="entry name" value="NAD(P)-bd_dom_sf"/>
</dbReference>
<dbReference type="Pfam" id="PF08240">
    <property type="entry name" value="ADH_N"/>
    <property type="match status" value="1"/>
</dbReference>
<dbReference type="SUPFAM" id="SSF50129">
    <property type="entry name" value="GroES-like"/>
    <property type="match status" value="1"/>
</dbReference>
<dbReference type="InterPro" id="IPR011032">
    <property type="entry name" value="GroES-like_sf"/>
</dbReference>
<reference evidence="2" key="1">
    <citation type="submission" date="2018-05" db="EMBL/GenBank/DDBJ databases">
        <authorList>
            <person name="Lanie J.A."/>
            <person name="Ng W.-L."/>
            <person name="Kazmierczak K.M."/>
            <person name="Andrzejewski T.M."/>
            <person name="Davidsen T.M."/>
            <person name="Wayne K.J."/>
            <person name="Tettelin H."/>
            <person name="Glass J.I."/>
            <person name="Rusch D."/>
            <person name="Podicherti R."/>
            <person name="Tsui H.-C.T."/>
            <person name="Winkler M.E."/>
        </authorList>
    </citation>
    <scope>NUCLEOTIDE SEQUENCE</scope>
</reference>
<name>A0A382BXR8_9ZZZZ</name>
<dbReference type="Pfam" id="PF00107">
    <property type="entry name" value="ADH_zinc_N"/>
    <property type="match status" value="1"/>
</dbReference>
<sequence length="325" mass="34821">MRALVCKQFGLPRDLSIETMDNPIPGKGEILVDVKAAGINFPDILVIAGQYQVKAELPFIPGNEAAGIVEAIGEGVSRYKPGDKVIFTSIGGAFAEKCLSDESRIIPLIPELDFAQGAGFMVTYNTSYHAFQQCADLKEGETVLVLGAAGGVGITAVEIAKAKGARVIAAASTDEKLDFACSAGADETINYSNVSLNKAVKELTEGKGVDVVYDPVGGDLAQEALRATAWHGRYLVIGFACGDIPKFPANIVLLKEASIQGVWYGTWAARNPKIHTQNIKELTQLIIDGKLQPRVTEQYPLDDYINAFSAITERRAQGKVVLSFD</sequence>
<dbReference type="InterPro" id="IPR020843">
    <property type="entry name" value="ER"/>
</dbReference>
<dbReference type="CDD" id="cd08241">
    <property type="entry name" value="QOR1"/>
    <property type="match status" value="1"/>
</dbReference>
<dbReference type="InterPro" id="IPR051397">
    <property type="entry name" value="Zn-ADH-like_protein"/>
</dbReference>
<dbReference type="GO" id="GO:0016491">
    <property type="term" value="F:oxidoreductase activity"/>
    <property type="evidence" value="ECO:0007669"/>
    <property type="project" value="InterPro"/>
</dbReference>
<dbReference type="PANTHER" id="PTHR43677:SF4">
    <property type="entry name" value="QUINONE OXIDOREDUCTASE-LIKE PROTEIN 2"/>
    <property type="match status" value="1"/>
</dbReference>
<gene>
    <name evidence="2" type="ORF">METZ01_LOCUS171258</name>
</gene>
<organism evidence="2">
    <name type="scientific">marine metagenome</name>
    <dbReference type="NCBI Taxonomy" id="408172"/>
    <lineage>
        <taxon>unclassified sequences</taxon>
        <taxon>metagenomes</taxon>
        <taxon>ecological metagenomes</taxon>
    </lineage>
</organism>
<evidence type="ECO:0000313" key="2">
    <source>
        <dbReference type="EMBL" id="SVB18404.1"/>
    </source>
</evidence>
<dbReference type="AlphaFoldDB" id="A0A382BXR8"/>
<dbReference type="Gene3D" id="3.90.180.10">
    <property type="entry name" value="Medium-chain alcohol dehydrogenases, catalytic domain"/>
    <property type="match status" value="1"/>
</dbReference>
<dbReference type="SUPFAM" id="SSF51735">
    <property type="entry name" value="NAD(P)-binding Rossmann-fold domains"/>
    <property type="match status" value="1"/>
</dbReference>
<dbReference type="PANTHER" id="PTHR43677">
    <property type="entry name" value="SHORT-CHAIN DEHYDROGENASE/REDUCTASE"/>
    <property type="match status" value="1"/>
</dbReference>
<dbReference type="InterPro" id="IPR013149">
    <property type="entry name" value="ADH-like_C"/>
</dbReference>
<dbReference type="SMART" id="SM00829">
    <property type="entry name" value="PKS_ER"/>
    <property type="match status" value="1"/>
</dbReference>
<dbReference type="Gene3D" id="3.40.50.720">
    <property type="entry name" value="NAD(P)-binding Rossmann-like Domain"/>
    <property type="match status" value="1"/>
</dbReference>
<evidence type="ECO:0000259" key="1">
    <source>
        <dbReference type="SMART" id="SM00829"/>
    </source>
</evidence>
<protein>
    <recommendedName>
        <fullName evidence="1">Enoyl reductase (ER) domain-containing protein</fullName>
    </recommendedName>
</protein>
<proteinExistence type="predicted"/>
<feature type="domain" description="Enoyl reductase (ER)" evidence="1">
    <location>
        <begin position="10"/>
        <end position="322"/>
    </location>
</feature>
<dbReference type="EMBL" id="UINC01031796">
    <property type="protein sequence ID" value="SVB18404.1"/>
    <property type="molecule type" value="Genomic_DNA"/>
</dbReference>
<dbReference type="InterPro" id="IPR013154">
    <property type="entry name" value="ADH-like_N"/>
</dbReference>